<keyword evidence="3" id="KW-1185">Reference proteome</keyword>
<feature type="region of interest" description="Disordered" evidence="1">
    <location>
        <begin position="1"/>
        <end position="22"/>
    </location>
</feature>
<evidence type="ECO:0000256" key="1">
    <source>
        <dbReference type="SAM" id="MobiDB-lite"/>
    </source>
</evidence>
<organism evidence="2 3">
    <name type="scientific">Stachybotrys elegans</name>
    <dbReference type="NCBI Taxonomy" id="80388"/>
    <lineage>
        <taxon>Eukaryota</taxon>
        <taxon>Fungi</taxon>
        <taxon>Dikarya</taxon>
        <taxon>Ascomycota</taxon>
        <taxon>Pezizomycotina</taxon>
        <taxon>Sordariomycetes</taxon>
        <taxon>Hypocreomycetidae</taxon>
        <taxon>Hypocreales</taxon>
        <taxon>Stachybotryaceae</taxon>
        <taxon>Stachybotrys</taxon>
    </lineage>
</organism>
<accession>A0A8K0SXV7</accession>
<comment type="caution">
    <text evidence="2">The sequence shown here is derived from an EMBL/GenBank/DDBJ whole genome shotgun (WGS) entry which is preliminary data.</text>
</comment>
<protein>
    <submittedName>
        <fullName evidence="2">Uncharacterized protein</fullName>
    </submittedName>
</protein>
<dbReference type="Proteomes" id="UP000813444">
    <property type="component" value="Unassembled WGS sequence"/>
</dbReference>
<reference evidence="2" key="1">
    <citation type="journal article" date="2021" name="Nat. Commun.">
        <title>Genetic determinants of endophytism in the Arabidopsis root mycobiome.</title>
        <authorList>
            <person name="Mesny F."/>
            <person name="Miyauchi S."/>
            <person name="Thiergart T."/>
            <person name="Pickel B."/>
            <person name="Atanasova L."/>
            <person name="Karlsson M."/>
            <person name="Huettel B."/>
            <person name="Barry K.W."/>
            <person name="Haridas S."/>
            <person name="Chen C."/>
            <person name="Bauer D."/>
            <person name="Andreopoulos W."/>
            <person name="Pangilinan J."/>
            <person name="LaButti K."/>
            <person name="Riley R."/>
            <person name="Lipzen A."/>
            <person name="Clum A."/>
            <person name="Drula E."/>
            <person name="Henrissat B."/>
            <person name="Kohler A."/>
            <person name="Grigoriev I.V."/>
            <person name="Martin F.M."/>
            <person name="Hacquard S."/>
        </authorList>
    </citation>
    <scope>NUCLEOTIDE SEQUENCE</scope>
    <source>
        <strain evidence="2">MPI-CAGE-CH-0235</strain>
    </source>
</reference>
<sequence>MHCFQTANAQNKPATRDGQPSLSPVQRADINCRFTLAPTIKCSTCVENGAVCSPPYAIMEGNVIDLNAIMDWFDVLATMYDERDNAEIEEGDCYPFVFPRTIRRRLVAIFYDLCAVFIQVDKIHRRGAIAMGAQPTSPSDLSEYRSHVLARRQLLLALNPRPVEPVWACLEPHCVNEARNAWLGSLDNWKQTQVLRLAPTDPGYIAWCTAIQIFRDSITSIAHPAVLSDSVSVVDIERVLDHFEKFPIDHIPL</sequence>
<gene>
    <name evidence="2" type="ORF">B0I35DRAFT_430236</name>
</gene>
<dbReference type="AlphaFoldDB" id="A0A8K0SXV7"/>
<dbReference type="EMBL" id="JAGPNK010000006">
    <property type="protein sequence ID" value="KAH7319950.1"/>
    <property type="molecule type" value="Genomic_DNA"/>
</dbReference>
<evidence type="ECO:0000313" key="3">
    <source>
        <dbReference type="Proteomes" id="UP000813444"/>
    </source>
</evidence>
<proteinExistence type="predicted"/>
<evidence type="ECO:0000313" key="2">
    <source>
        <dbReference type="EMBL" id="KAH7319950.1"/>
    </source>
</evidence>
<name>A0A8K0SXV7_9HYPO</name>